<dbReference type="EMBL" id="JAUSQM010000001">
    <property type="protein sequence ID" value="MDP9821988.1"/>
    <property type="molecule type" value="Genomic_DNA"/>
</dbReference>
<evidence type="ECO:0000313" key="5">
    <source>
        <dbReference type="Proteomes" id="UP001240447"/>
    </source>
</evidence>
<protein>
    <submittedName>
        <fullName evidence="4">Phospholipid/cholesterol/gamma-HCH transport system substrate-binding protein</fullName>
    </submittedName>
</protein>
<feature type="signal peptide" evidence="1">
    <location>
        <begin position="1"/>
        <end position="24"/>
    </location>
</feature>
<feature type="domain" description="Mce/MlaD" evidence="2">
    <location>
        <begin position="42"/>
        <end position="116"/>
    </location>
</feature>
<dbReference type="Proteomes" id="UP001240447">
    <property type="component" value="Unassembled WGS sequence"/>
</dbReference>
<reference evidence="4 5" key="1">
    <citation type="submission" date="2023-07" db="EMBL/GenBank/DDBJ databases">
        <title>Sequencing the genomes of 1000 actinobacteria strains.</title>
        <authorList>
            <person name="Klenk H.-P."/>
        </authorList>
    </citation>
    <scope>NUCLEOTIDE SEQUENCE [LARGE SCALE GENOMIC DNA]</scope>
    <source>
        <strain evidence="4 5">GD13</strain>
    </source>
</reference>
<dbReference type="NCBIfam" id="TIGR00996">
    <property type="entry name" value="Mtu_fam_mce"/>
    <property type="match status" value="1"/>
</dbReference>
<dbReference type="InterPro" id="IPR003399">
    <property type="entry name" value="Mce/MlaD"/>
</dbReference>
<gene>
    <name evidence="4" type="ORF">J2S59_001797</name>
</gene>
<feature type="domain" description="Mammalian cell entry C-terminal" evidence="3">
    <location>
        <begin position="123"/>
        <end position="296"/>
    </location>
</feature>
<dbReference type="PANTHER" id="PTHR33371:SF15">
    <property type="entry name" value="LIPOPROTEIN LPRN"/>
    <property type="match status" value="1"/>
</dbReference>
<feature type="chain" id="PRO_5045566213" evidence="1">
    <location>
        <begin position="25"/>
        <end position="511"/>
    </location>
</feature>
<dbReference type="InterPro" id="IPR024516">
    <property type="entry name" value="Mce_C"/>
</dbReference>
<evidence type="ECO:0000259" key="2">
    <source>
        <dbReference type="Pfam" id="PF02470"/>
    </source>
</evidence>
<dbReference type="Pfam" id="PF11887">
    <property type="entry name" value="Mce4_CUP1"/>
    <property type="match status" value="1"/>
</dbReference>
<dbReference type="InterPro" id="IPR052336">
    <property type="entry name" value="MlaD_Phospholipid_Transporter"/>
</dbReference>
<dbReference type="PANTHER" id="PTHR33371">
    <property type="entry name" value="INTERMEMBRANE PHOSPHOLIPID TRANSPORT SYSTEM BINDING PROTEIN MLAD-RELATED"/>
    <property type="match status" value="1"/>
</dbReference>
<proteinExistence type="predicted"/>
<dbReference type="RefSeq" id="WP_306825024.1">
    <property type="nucleotide sequence ID" value="NZ_JAUSQM010000001.1"/>
</dbReference>
<keyword evidence="5" id="KW-1185">Reference proteome</keyword>
<organism evidence="4 5">
    <name type="scientific">Nocardioides massiliensis</name>
    <dbReference type="NCBI Taxonomy" id="1325935"/>
    <lineage>
        <taxon>Bacteria</taxon>
        <taxon>Bacillati</taxon>
        <taxon>Actinomycetota</taxon>
        <taxon>Actinomycetes</taxon>
        <taxon>Propionibacteriales</taxon>
        <taxon>Nocardioidaceae</taxon>
        <taxon>Nocardioides</taxon>
    </lineage>
</organism>
<accession>A0ABT9NNN9</accession>
<evidence type="ECO:0000256" key="1">
    <source>
        <dbReference type="SAM" id="SignalP"/>
    </source>
</evidence>
<evidence type="ECO:0000259" key="3">
    <source>
        <dbReference type="Pfam" id="PF11887"/>
    </source>
</evidence>
<dbReference type="InterPro" id="IPR005693">
    <property type="entry name" value="Mce"/>
</dbReference>
<sequence>MTRLRRTRLVGVLAAAVTVLTSCSFTPYDIPLPGGADLGDDPITVTVQLRDAMDLVPQSVVKVDDVNVGRVDEVELDDYTARVTVRLRKDVELPDNAMAEIRQTSLLGEKFVSLRAPATGASEGRLDDGDVIPLERTGRNPEVEEVFGAMSLVLNGGGIAQLRTISQEINSALEGREGTVKSVLSRIDTFMTRLDAGRGEIVEAIERLNDLAIVANEQRGSIELALDELPDAVASIDRQRDDLVKVLGALDELSAASVEVIRTSKQGTVDSLRALDPVLTKLAEAGQALPDSLSTLWTYPFVDEVIGRNPTAARNLHIGDYTNLAVQMDVDLANGLPTLPGLPPIPQLGGLPVVGDLLGGGGAKDGGNASPFNAIQRCLLSGDADSALCESLKPKQLKQLCAAFPRSPLTTALCPGQGAGGTNGGAAGGAGGGATGGGGLLGNIPLLGDLLGGRGGQVDGEQRSCLLPGILCRPAPGGTAAGDGSATRSSGAAALTGLLTQGLPATEEGAR</sequence>
<dbReference type="Pfam" id="PF02470">
    <property type="entry name" value="MlaD"/>
    <property type="match status" value="1"/>
</dbReference>
<name>A0ABT9NNN9_9ACTN</name>
<keyword evidence="1" id="KW-0732">Signal</keyword>
<comment type="caution">
    <text evidence="4">The sequence shown here is derived from an EMBL/GenBank/DDBJ whole genome shotgun (WGS) entry which is preliminary data.</text>
</comment>
<evidence type="ECO:0000313" key="4">
    <source>
        <dbReference type="EMBL" id="MDP9821988.1"/>
    </source>
</evidence>
<dbReference type="PROSITE" id="PS51257">
    <property type="entry name" value="PROKAR_LIPOPROTEIN"/>
    <property type="match status" value="1"/>
</dbReference>